<feature type="non-terminal residue" evidence="1">
    <location>
        <position position="1"/>
    </location>
</feature>
<dbReference type="EMBL" id="BARS01059342">
    <property type="protein sequence ID" value="GAG44405.1"/>
    <property type="molecule type" value="Genomic_DNA"/>
</dbReference>
<feature type="non-terminal residue" evidence="1">
    <location>
        <position position="52"/>
    </location>
</feature>
<protein>
    <submittedName>
        <fullName evidence="1">Uncharacterized protein</fullName>
    </submittedName>
</protein>
<organism evidence="1">
    <name type="scientific">marine sediment metagenome</name>
    <dbReference type="NCBI Taxonomy" id="412755"/>
    <lineage>
        <taxon>unclassified sequences</taxon>
        <taxon>metagenomes</taxon>
        <taxon>ecological metagenomes</taxon>
    </lineage>
</organism>
<proteinExistence type="predicted"/>
<evidence type="ECO:0000313" key="1">
    <source>
        <dbReference type="EMBL" id="GAG44405.1"/>
    </source>
</evidence>
<sequence>DGNRVDLSSSSAQMVIRQFAKAPTFSLHLSTTNNMIALESSSMATDNVPSGS</sequence>
<dbReference type="AlphaFoldDB" id="X0XMK0"/>
<accession>X0XMK0</accession>
<name>X0XMK0_9ZZZZ</name>
<gene>
    <name evidence="1" type="ORF">S01H1_86013</name>
</gene>
<reference evidence="1" key="1">
    <citation type="journal article" date="2014" name="Front. Microbiol.">
        <title>High frequency of phylogenetically diverse reductive dehalogenase-homologous genes in deep subseafloor sedimentary metagenomes.</title>
        <authorList>
            <person name="Kawai M."/>
            <person name="Futagami T."/>
            <person name="Toyoda A."/>
            <person name="Takaki Y."/>
            <person name="Nishi S."/>
            <person name="Hori S."/>
            <person name="Arai W."/>
            <person name="Tsubouchi T."/>
            <person name="Morono Y."/>
            <person name="Uchiyama I."/>
            <person name="Ito T."/>
            <person name="Fujiyama A."/>
            <person name="Inagaki F."/>
            <person name="Takami H."/>
        </authorList>
    </citation>
    <scope>NUCLEOTIDE SEQUENCE</scope>
    <source>
        <strain evidence="1">Expedition CK06-06</strain>
    </source>
</reference>
<comment type="caution">
    <text evidence="1">The sequence shown here is derived from an EMBL/GenBank/DDBJ whole genome shotgun (WGS) entry which is preliminary data.</text>
</comment>